<gene>
    <name evidence="1" type="primary">5</name>
    <name evidence="1" type="ORF">PBI_PERCIVAL_5</name>
</gene>
<name>A0A2Z4Q850_9CAUD</name>
<protein>
    <submittedName>
        <fullName evidence="1">Uncharacterized protein</fullName>
    </submittedName>
</protein>
<proteinExistence type="predicted"/>
<organism evidence="1 2">
    <name type="scientific">Microbacterium phage Percival</name>
    <dbReference type="NCBI Taxonomy" id="2201439"/>
    <lineage>
        <taxon>Viruses</taxon>
        <taxon>Duplodnaviria</taxon>
        <taxon>Heunggongvirae</taxon>
        <taxon>Uroviricota</taxon>
        <taxon>Caudoviricetes</taxon>
        <taxon>Casidaviridae</taxon>
        <taxon>Percivalvirus</taxon>
        <taxon>Percivalvirus percival</taxon>
    </lineage>
</organism>
<sequence length="120" mass="13428">MAERIWDDPEFIPVYTPPQWPTLPETGTAYVSRAWLPSLGTVGWFAYTPDALGFFAVRQDDEAAQGVHLIVDSELDRILSDGGTTRDARDAVLASALFDPEERMELADLYSAIREAWQLP</sequence>
<evidence type="ECO:0000313" key="1">
    <source>
        <dbReference type="EMBL" id="AWY05693.1"/>
    </source>
</evidence>
<dbReference type="EMBL" id="MH271308">
    <property type="protein sequence ID" value="AWY05693.1"/>
    <property type="molecule type" value="Genomic_DNA"/>
</dbReference>
<keyword evidence="2" id="KW-1185">Reference proteome</keyword>
<evidence type="ECO:0000313" key="2">
    <source>
        <dbReference type="Proteomes" id="UP000250990"/>
    </source>
</evidence>
<accession>A0A2Z4Q850</accession>
<reference evidence="2" key="1">
    <citation type="submission" date="2018-04" db="EMBL/GenBank/DDBJ databases">
        <authorList>
            <person name="Go L.Y."/>
            <person name="Mitchell J.A."/>
        </authorList>
    </citation>
    <scope>NUCLEOTIDE SEQUENCE [LARGE SCALE GENOMIC DNA]</scope>
</reference>
<dbReference type="Proteomes" id="UP000250990">
    <property type="component" value="Segment"/>
</dbReference>